<feature type="non-terminal residue" evidence="9">
    <location>
        <position position="1"/>
    </location>
</feature>
<dbReference type="PANTHER" id="PTHR13914:SF29">
    <property type="entry name" value="HYDROXYPROLINE DEHYDROGENASE"/>
    <property type="match status" value="1"/>
</dbReference>
<dbReference type="AlphaFoldDB" id="A0A8J2Q545"/>
<dbReference type="GO" id="GO:0010133">
    <property type="term" value="P:L-proline catabolic process to L-glutamate"/>
    <property type="evidence" value="ECO:0007669"/>
    <property type="project" value="TreeGrafter"/>
</dbReference>
<feature type="domain" description="Proline dehydrogenase" evidence="8">
    <location>
        <begin position="126"/>
        <end position="456"/>
    </location>
</feature>
<evidence type="ECO:0000256" key="1">
    <source>
        <dbReference type="ARBA" id="ARBA00001974"/>
    </source>
</evidence>
<dbReference type="InterPro" id="IPR002872">
    <property type="entry name" value="Proline_DH_dom"/>
</dbReference>
<evidence type="ECO:0000259" key="8">
    <source>
        <dbReference type="Pfam" id="PF01619"/>
    </source>
</evidence>
<protein>
    <recommendedName>
        <fullName evidence="7">Proline dehydrogenase</fullName>
        <ecNumber evidence="7">1.5.5.2</ecNumber>
    </recommendedName>
</protein>
<evidence type="ECO:0000256" key="4">
    <source>
        <dbReference type="ARBA" id="ARBA00022827"/>
    </source>
</evidence>
<dbReference type="EC" id="1.5.5.2" evidence="7"/>
<keyword evidence="10" id="KW-1185">Reference proteome</keyword>
<evidence type="ECO:0000256" key="5">
    <source>
        <dbReference type="ARBA" id="ARBA00023062"/>
    </source>
</evidence>
<dbReference type="GO" id="GO:0004657">
    <property type="term" value="F:proline dehydrogenase activity"/>
    <property type="evidence" value="ECO:0007669"/>
    <property type="project" value="UniProtKB-EC"/>
</dbReference>
<reference evidence="9" key="1">
    <citation type="submission" date="2021-06" db="EMBL/GenBank/DDBJ databases">
        <authorList>
            <person name="Hodson N. C."/>
            <person name="Mongue J. A."/>
            <person name="Jaron S. K."/>
        </authorList>
    </citation>
    <scope>NUCLEOTIDE SEQUENCE</scope>
</reference>
<evidence type="ECO:0000256" key="2">
    <source>
        <dbReference type="ARBA" id="ARBA00005869"/>
    </source>
</evidence>
<dbReference type="Proteomes" id="UP000708208">
    <property type="component" value="Unassembled WGS sequence"/>
</dbReference>
<evidence type="ECO:0000313" key="9">
    <source>
        <dbReference type="EMBL" id="CAG7834136.1"/>
    </source>
</evidence>
<evidence type="ECO:0000256" key="3">
    <source>
        <dbReference type="ARBA" id="ARBA00022630"/>
    </source>
</evidence>
<accession>A0A8J2Q545</accession>
<dbReference type="Pfam" id="PF01619">
    <property type="entry name" value="Pro_dh"/>
    <property type="match status" value="1"/>
</dbReference>
<keyword evidence="3 7" id="KW-0285">Flavoprotein</keyword>
<name>A0A8J2Q545_9HEXA</name>
<keyword evidence="4 7" id="KW-0274">FAD</keyword>
<keyword evidence="7" id="KW-0560">Oxidoreductase</keyword>
<organism evidence="9 10">
    <name type="scientific">Allacma fusca</name>
    <dbReference type="NCBI Taxonomy" id="39272"/>
    <lineage>
        <taxon>Eukaryota</taxon>
        <taxon>Metazoa</taxon>
        <taxon>Ecdysozoa</taxon>
        <taxon>Arthropoda</taxon>
        <taxon>Hexapoda</taxon>
        <taxon>Collembola</taxon>
        <taxon>Symphypleona</taxon>
        <taxon>Sminthuridae</taxon>
        <taxon>Allacma</taxon>
    </lineage>
</organism>
<sequence>NNSRTRSPCYTWMSTSAAVVKAGLCSPVKELEQKPVITEIDVRKAYAPWIRIGEYKPGLLSHLSTMELARTLFVLRLCSLDSLVEKSPQLFEFAAKFGPLAKWPLRKTFFDQFVGGEDITRMTTVVQSLQKRGLRLMVAPVLEEDVNDQASSKNTYDNNLHSLTDLAHMCNSLEKKKALLQLKVSAIIPPKALEQAAKIITARSSDSQSLAKLVEELANTIENPSALTFDMDKQNKIFLIDGLKRADTLVNLARQLSILMVVDAEFFSCQPAIAAIALALMTRYNQHDYLVGNTIQGYLKSAVTTTESELEVTKLIGVNWYGKIVRGAYMDRERKIASSQSIPSPICDSYDESSISYNRCVQLVLEHIALTKNKTKSHLLVASHNETSIRLAAQGMKDLQIQNDEDRVSFAQIYGMAEYLSTPLVEKGYTVYKSTPYGPMEKVMPYLSRRAFENRSVILGAREEKNMLRKELQSRVGLSRT</sequence>
<evidence type="ECO:0000256" key="6">
    <source>
        <dbReference type="ARBA" id="ARBA00048242"/>
    </source>
</evidence>
<comment type="caution">
    <text evidence="9">The sequence shown here is derived from an EMBL/GenBank/DDBJ whole genome shotgun (WGS) entry which is preliminary data.</text>
</comment>
<comment type="similarity">
    <text evidence="2 7">Belongs to the proline oxidase family.</text>
</comment>
<dbReference type="GO" id="GO:0005739">
    <property type="term" value="C:mitochondrion"/>
    <property type="evidence" value="ECO:0007669"/>
    <property type="project" value="TreeGrafter"/>
</dbReference>
<comment type="cofactor">
    <cofactor evidence="1 7">
        <name>FAD</name>
        <dbReference type="ChEBI" id="CHEBI:57692"/>
    </cofactor>
</comment>
<comment type="catalytic activity">
    <reaction evidence="7">
        <text>L-proline + a quinone = (S)-1-pyrroline-5-carboxylate + a quinol + H(+)</text>
        <dbReference type="Rhea" id="RHEA:23784"/>
        <dbReference type="ChEBI" id="CHEBI:15378"/>
        <dbReference type="ChEBI" id="CHEBI:17388"/>
        <dbReference type="ChEBI" id="CHEBI:24646"/>
        <dbReference type="ChEBI" id="CHEBI:60039"/>
        <dbReference type="ChEBI" id="CHEBI:132124"/>
        <dbReference type="EC" id="1.5.5.2"/>
    </reaction>
</comment>
<proteinExistence type="inferred from homology"/>
<dbReference type="OrthoDB" id="5464at2759"/>
<comment type="function">
    <text evidence="7">Converts proline to delta-1-pyrroline-5-carboxylate.</text>
</comment>
<keyword evidence="5 7" id="KW-0642">Proline metabolism</keyword>
<gene>
    <name evidence="9" type="ORF">AFUS01_LOCUS43670</name>
</gene>
<evidence type="ECO:0000256" key="7">
    <source>
        <dbReference type="RuleBase" id="RU364054"/>
    </source>
</evidence>
<dbReference type="GO" id="GO:0071949">
    <property type="term" value="F:FAD binding"/>
    <property type="evidence" value="ECO:0007669"/>
    <property type="project" value="TreeGrafter"/>
</dbReference>
<dbReference type="InterPro" id="IPR015659">
    <property type="entry name" value="Proline_oxidase"/>
</dbReference>
<dbReference type="EMBL" id="CAJVCH010570125">
    <property type="protein sequence ID" value="CAG7834136.1"/>
    <property type="molecule type" value="Genomic_DNA"/>
</dbReference>
<evidence type="ECO:0000313" key="10">
    <source>
        <dbReference type="Proteomes" id="UP000708208"/>
    </source>
</evidence>
<dbReference type="PANTHER" id="PTHR13914">
    <property type="entry name" value="PROLINE OXIDASE"/>
    <property type="match status" value="1"/>
</dbReference>
<comment type="catalytic activity">
    <reaction evidence="6">
        <text>trans-4-hydroxy-L-proline + a quinone = (3R,5S)-1-pyrroline-3-hydroxy-5-carboxylate + a quinol + H(+)</text>
        <dbReference type="Rhea" id="RHEA:52512"/>
        <dbReference type="ChEBI" id="CHEBI:15378"/>
        <dbReference type="ChEBI" id="CHEBI:24646"/>
        <dbReference type="ChEBI" id="CHEBI:58375"/>
        <dbReference type="ChEBI" id="CHEBI:62612"/>
        <dbReference type="ChEBI" id="CHEBI:132124"/>
        <dbReference type="EC" id="1.5.5.3"/>
    </reaction>
</comment>